<feature type="transmembrane region" description="Helical" evidence="6">
    <location>
        <begin position="220"/>
        <end position="241"/>
    </location>
</feature>
<dbReference type="InterPro" id="IPR036513">
    <property type="entry name" value="STAS_dom_sf"/>
</dbReference>
<evidence type="ECO:0000256" key="4">
    <source>
        <dbReference type="ARBA" id="ARBA00023136"/>
    </source>
</evidence>
<feature type="transmembrane region" description="Helical" evidence="6">
    <location>
        <begin position="120"/>
        <end position="138"/>
    </location>
</feature>
<dbReference type="InterPro" id="IPR011547">
    <property type="entry name" value="SLC26A/SulP_dom"/>
</dbReference>
<name>A0ABN2MDZ1_9MICO</name>
<evidence type="ECO:0000259" key="7">
    <source>
        <dbReference type="PROSITE" id="PS50801"/>
    </source>
</evidence>
<gene>
    <name evidence="8" type="ORF">GCM10009750_01650</name>
</gene>
<protein>
    <submittedName>
        <fullName evidence="8">SulP family inorganic anion transporter</fullName>
    </submittedName>
</protein>
<accession>A0ABN2MDZ1</accession>
<keyword evidence="2 6" id="KW-0812">Transmembrane</keyword>
<reference evidence="8 9" key="1">
    <citation type="journal article" date="2019" name="Int. J. Syst. Evol. Microbiol.">
        <title>The Global Catalogue of Microorganisms (GCM) 10K type strain sequencing project: providing services to taxonomists for standard genome sequencing and annotation.</title>
        <authorList>
            <consortium name="The Broad Institute Genomics Platform"/>
            <consortium name="The Broad Institute Genome Sequencing Center for Infectious Disease"/>
            <person name="Wu L."/>
            <person name="Ma J."/>
        </authorList>
    </citation>
    <scope>NUCLEOTIDE SEQUENCE [LARGE SCALE GENOMIC DNA]</scope>
    <source>
        <strain evidence="8 9">JCM 14323</strain>
    </source>
</reference>
<evidence type="ECO:0000313" key="9">
    <source>
        <dbReference type="Proteomes" id="UP001501746"/>
    </source>
</evidence>
<organism evidence="8 9">
    <name type="scientific">Agromyces salentinus</name>
    <dbReference type="NCBI Taxonomy" id="269421"/>
    <lineage>
        <taxon>Bacteria</taxon>
        <taxon>Bacillati</taxon>
        <taxon>Actinomycetota</taxon>
        <taxon>Actinomycetes</taxon>
        <taxon>Micrococcales</taxon>
        <taxon>Microbacteriaceae</taxon>
        <taxon>Agromyces</taxon>
    </lineage>
</organism>
<feature type="transmembrane region" description="Helical" evidence="6">
    <location>
        <begin position="269"/>
        <end position="294"/>
    </location>
</feature>
<dbReference type="PANTHER" id="PTHR11814">
    <property type="entry name" value="SULFATE TRANSPORTER"/>
    <property type="match status" value="1"/>
</dbReference>
<evidence type="ECO:0000256" key="1">
    <source>
        <dbReference type="ARBA" id="ARBA00004141"/>
    </source>
</evidence>
<feature type="transmembrane region" description="Helical" evidence="6">
    <location>
        <begin position="403"/>
        <end position="433"/>
    </location>
</feature>
<dbReference type="CDD" id="cd07042">
    <property type="entry name" value="STAS_SulP_like_sulfate_transporter"/>
    <property type="match status" value="1"/>
</dbReference>
<feature type="compositionally biased region" description="Low complexity" evidence="5">
    <location>
        <begin position="1"/>
        <end position="15"/>
    </location>
</feature>
<sequence>MATDGDGSPESSGSGRTPWSGIRDSLTGGIRRARWLFDRRTLKSDVSSGLVLGLESVPDGLASGLLAGVNPLAGLYGYMFGMVGAAFATGSAFMAVQATGAMSLVVADSGLDTRPDPDRALYTLAILTGVIMVAAGVLRLGRLLRFVPTAVMTGFITAVGVNIILGQLSNFTGYDAQGANRVVRTLDLVTHIWRVDVPTTLVGLVTVGLILWLQRTRLKSLGLVAAIIIGSALAAAFDAWFDAPVMTIQQMVDVPRGLPGPVLPVLDDVLFLLVPALSLAFVGLVQGAAVSAAFPNPDGRPVPASRDFIGQGAGNLVAGLFQGMPVGGSMSASALAVAGGARTRLSLFIAGAVMAITLLLFSGIVGYVAMPALAALLIVVGFGTIKPAQVYSVARSGAFPLTIMAVTFVLTLIIPLQFAVLVGVALGIVLFVADQSNSVRLRQLELVEDGRMRELPPVDHVGANRVLVLQPYGSLFFASAPHFEAQLPTVDERTRRAVVVMRLRGIDQLGFAAIEVLKRYARDLDERRSRLVLVVSSERVMRQLELAGLAEELGEDGIVRGTEWVGAGVRDAVRDARKWVRAEPDRG</sequence>
<dbReference type="SUPFAM" id="SSF52091">
    <property type="entry name" value="SpoIIaa-like"/>
    <property type="match status" value="1"/>
</dbReference>
<dbReference type="PROSITE" id="PS50801">
    <property type="entry name" value="STAS"/>
    <property type="match status" value="1"/>
</dbReference>
<comment type="subcellular location">
    <subcellularLocation>
        <location evidence="1">Membrane</location>
        <topology evidence="1">Multi-pass membrane protein</topology>
    </subcellularLocation>
</comment>
<feature type="transmembrane region" description="Helical" evidence="6">
    <location>
        <begin position="150"/>
        <end position="171"/>
    </location>
</feature>
<evidence type="ECO:0000256" key="2">
    <source>
        <dbReference type="ARBA" id="ARBA00022692"/>
    </source>
</evidence>
<comment type="caution">
    <text evidence="8">The sequence shown here is derived from an EMBL/GenBank/DDBJ whole genome shotgun (WGS) entry which is preliminary data.</text>
</comment>
<keyword evidence="3 6" id="KW-1133">Transmembrane helix</keyword>
<feature type="transmembrane region" description="Helical" evidence="6">
    <location>
        <begin position="75"/>
        <end position="100"/>
    </location>
</feature>
<keyword evidence="4 6" id="KW-0472">Membrane</keyword>
<dbReference type="Proteomes" id="UP001501746">
    <property type="component" value="Unassembled WGS sequence"/>
</dbReference>
<feature type="transmembrane region" description="Helical" evidence="6">
    <location>
        <begin position="345"/>
        <end position="365"/>
    </location>
</feature>
<feature type="domain" description="STAS" evidence="7">
    <location>
        <begin position="466"/>
        <end position="576"/>
    </location>
</feature>
<dbReference type="InterPro" id="IPR002645">
    <property type="entry name" value="STAS_dom"/>
</dbReference>
<proteinExistence type="predicted"/>
<keyword evidence="9" id="KW-1185">Reference proteome</keyword>
<feature type="region of interest" description="Disordered" evidence="5">
    <location>
        <begin position="1"/>
        <end position="23"/>
    </location>
</feature>
<dbReference type="Gene3D" id="3.30.750.24">
    <property type="entry name" value="STAS domain"/>
    <property type="match status" value="1"/>
</dbReference>
<evidence type="ECO:0000313" key="8">
    <source>
        <dbReference type="EMBL" id="GAA1822870.1"/>
    </source>
</evidence>
<dbReference type="EMBL" id="BAAANK010000001">
    <property type="protein sequence ID" value="GAA1822870.1"/>
    <property type="molecule type" value="Genomic_DNA"/>
</dbReference>
<feature type="transmembrane region" description="Helical" evidence="6">
    <location>
        <begin position="191"/>
        <end position="213"/>
    </location>
</feature>
<evidence type="ECO:0000256" key="5">
    <source>
        <dbReference type="SAM" id="MobiDB-lite"/>
    </source>
</evidence>
<evidence type="ECO:0000256" key="3">
    <source>
        <dbReference type="ARBA" id="ARBA00022989"/>
    </source>
</evidence>
<dbReference type="Pfam" id="PF01740">
    <property type="entry name" value="STAS"/>
    <property type="match status" value="1"/>
</dbReference>
<dbReference type="InterPro" id="IPR001902">
    <property type="entry name" value="SLC26A/SulP_fam"/>
</dbReference>
<feature type="transmembrane region" description="Helical" evidence="6">
    <location>
        <begin position="315"/>
        <end position="339"/>
    </location>
</feature>
<dbReference type="Pfam" id="PF00916">
    <property type="entry name" value="Sulfate_transp"/>
    <property type="match status" value="1"/>
</dbReference>
<feature type="transmembrane region" description="Helical" evidence="6">
    <location>
        <begin position="372"/>
        <end position="391"/>
    </location>
</feature>
<dbReference type="RefSeq" id="WP_157425735.1">
    <property type="nucleotide sequence ID" value="NZ_BAAANK010000001.1"/>
</dbReference>
<evidence type="ECO:0000256" key="6">
    <source>
        <dbReference type="SAM" id="Phobius"/>
    </source>
</evidence>